<dbReference type="PANTHER" id="PTHR11817">
    <property type="entry name" value="PYRUVATE KINASE"/>
    <property type="match status" value="1"/>
</dbReference>
<keyword evidence="11 14" id="KW-0324">Glycolysis</keyword>
<dbReference type="InterPro" id="IPR011037">
    <property type="entry name" value="Pyrv_Knase-like_insert_dom_sf"/>
</dbReference>
<dbReference type="AlphaFoldDB" id="A0A410GBR1"/>
<evidence type="ECO:0000313" key="18">
    <source>
        <dbReference type="Proteomes" id="UP000283474"/>
    </source>
</evidence>
<dbReference type="FunFam" id="2.40.33.10:FF:000001">
    <property type="entry name" value="Pyruvate kinase"/>
    <property type="match status" value="1"/>
</dbReference>
<evidence type="ECO:0000256" key="12">
    <source>
        <dbReference type="ARBA" id="ARBA00023317"/>
    </source>
</evidence>
<evidence type="ECO:0000259" key="16">
    <source>
        <dbReference type="Pfam" id="PF02887"/>
    </source>
</evidence>
<evidence type="ECO:0000256" key="2">
    <source>
        <dbReference type="ARBA" id="ARBA00004997"/>
    </source>
</evidence>
<evidence type="ECO:0000256" key="7">
    <source>
        <dbReference type="ARBA" id="ARBA00022741"/>
    </source>
</evidence>
<dbReference type="InterPro" id="IPR040442">
    <property type="entry name" value="Pyrv_kinase-like_dom_sf"/>
</dbReference>
<dbReference type="InterPro" id="IPR018209">
    <property type="entry name" value="Pyrv_Knase_AS"/>
</dbReference>
<dbReference type="PRINTS" id="PR01050">
    <property type="entry name" value="PYRUVTKNASE"/>
</dbReference>
<keyword evidence="5 14" id="KW-0808">Transferase</keyword>
<dbReference type="Gene3D" id="3.40.1380.20">
    <property type="entry name" value="Pyruvate kinase, C-terminal domain"/>
    <property type="match status" value="1"/>
</dbReference>
<dbReference type="SUPFAM" id="SSF51621">
    <property type="entry name" value="Phosphoenolpyruvate/pyruvate domain"/>
    <property type="match status" value="1"/>
</dbReference>
<dbReference type="GO" id="GO:0030955">
    <property type="term" value="F:potassium ion binding"/>
    <property type="evidence" value="ECO:0007669"/>
    <property type="project" value="UniProtKB-UniRule"/>
</dbReference>
<evidence type="ECO:0000256" key="3">
    <source>
        <dbReference type="ARBA" id="ARBA00008663"/>
    </source>
</evidence>
<dbReference type="GO" id="GO:0005524">
    <property type="term" value="F:ATP binding"/>
    <property type="evidence" value="ECO:0007669"/>
    <property type="project" value="UniProtKB-KW"/>
</dbReference>
<sequence length="479" mass="51998">MTRRRTKIVATLGPASSTPEKIEQLILAGMDVARLNFSHGEPDDHRQRAELVRALSKKHDRFVAIMGDLQGPKIRIARFTDSKVQLAVGQPFTLSNNHPSEAGDETIVGIDYPSLVQDCHPGDELLLDDGRVVLLVESVDEHAVHTVVTVGGPLSNNKGINRRGGGISAPSLTDKDREDIKLAAELEMDYVAVSFPRYGSDIEEARKLVQEAGSQAWIIAKIERAEAVADDAALDAIIQVSDGVMVARGDLGVEVGDARLVGIQKRIIQHARTRNKLVITATQMMESMISSPMPTRAEVSDVANAVLDHTDAVMLSAESASGQFPVEAVTAMARVCLGAEQEPTTTKSQHRLGETFMRCDETIALATMYAANHFPGIKAIISLTESGHTPLIMSRIRSGVPIYCYTRHPNTQRRAAMFRGVYTVPFDAAQIDPALVSEKAIDKLKEQSLLSPGDWIILTKGDFYSDSGGTNGMKILKVS</sequence>
<evidence type="ECO:0000313" key="17">
    <source>
        <dbReference type="EMBL" id="QAA93723.1"/>
    </source>
</evidence>
<evidence type="ECO:0000256" key="1">
    <source>
        <dbReference type="ARBA" id="ARBA00001958"/>
    </source>
</evidence>
<dbReference type="Proteomes" id="UP000283474">
    <property type="component" value="Chromosome"/>
</dbReference>
<dbReference type="InterPro" id="IPR015795">
    <property type="entry name" value="Pyrv_Knase_C"/>
</dbReference>
<dbReference type="InterPro" id="IPR015793">
    <property type="entry name" value="Pyrv_Knase_brl"/>
</dbReference>
<dbReference type="GO" id="GO:0016301">
    <property type="term" value="F:kinase activity"/>
    <property type="evidence" value="ECO:0007669"/>
    <property type="project" value="UniProtKB-KW"/>
</dbReference>
<comment type="similarity">
    <text evidence="3 14">Belongs to the pyruvate kinase family.</text>
</comment>
<evidence type="ECO:0000256" key="14">
    <source>
        <dbReference type="RuleBase" id="RU000504"/>
    </source>
</evidence>
<dbReference type="PROSITE" id="PS00110">
    <property type="entry name" value="PYRUVATE_KINASE"/>
    <property type="match status" value="1"/>
</dbReference>
<comment type="catalytic activity">
    <reaction evidence="14">
        <text>pyruvate + ATP = phosphoenolpyruvate + ADP + H(+)</text>
        <dbReference type="Rhea" id="RHEA:18157"/>
        <dbReference type="ChEBI" id="CHEBI:15361"/>
        <dbReference type="ChEBI" id="CHEBI:15378"/>
        <dbReference type="ChEBI" id="CHEBI:30616"/>
        <dbReference type="ChEBI" id="CHEBI:58702"/>
        <dbReference type="ChEBI" id="CHEBI:456216"/>
        <dbReference type="EC" id="2.7.1.40"/>
    </reaction>
</comment>
<dbReference type="Pfam" id="PF00224">
    <property type="entry name" value="PK"/>
    <property type="match status" value="1"/>
</dbReference>
<evidence type="ECO:0000256" key="13">
    <source>
        <dbReference type="NCBIfam" id="TIGR01064"/>
    </source>
</evidence>
<evidence type="ECO:0000256" key="8">
    <source>
        <dbReference type="ARBA" id="ARBA00022777"/>
    </source>
</evidence>
<evidence type="ECO:0000256" key="6">
    <source>
        <dbReference type="ARBA" id="ARBA00022723"/>
    </source>
</evidence>
<dbReference type="SUPFAM" id="SSF52935">
    <property type="entry name" value="PK C-terminal domain-like"/>
    <property type="match status" value="1"/>
</dbReference>
<dbReference type="Gene3D" id="2.40.33.10">
    <property type="entry name" value="PK beta-barrel domain-like"/>
    <property type="match status" value="1"/>
</dbReference>
<keyword evidence="8 14" id="KW-0418">Kinase</keyword>
<keyword evidence="9" id="KW-0067">ATP-binding</keyword>
<dbReference type="RefSeq" id="WP_128354767.1">
    <property type="nucleotide sequence ID" value="NZ_CP022987.1"/>
</dbReference>
<dbReference type="OrthoDB" id="9812123at2"/>
<dbReference type="SUPFAM" id="SSF50800">
    <property type="entry name" value="PK beta-barrel domain-like"/>
    <property type="match status" value="1"/>
</dbReference>
<proteinExistence type="inferred from homology"/>
<reference evidence="17 18" key="1">
    <citation type="submission" date="2017-08" db="EMBL/GenBank/DDBJ databases">
        <authorList>
            <person name="Park S.-J."/>
            <person name="Kim H."/>
        </authorList>
    </citation>
    <scope>NUCLEOTIDE SEQUENCE [LARGE SCALE GENOMIC DNA]</scope>
    <source>
        <strain evidence="18">ye3</strain>
    </source>
</reference>
<dbReference type="EMBL" id="CP022987">
    <property type="protein sequence ID" value="QAA93723.1"/>
    <property type="molecule type" value="Genomic_DNA"/>
</dbReference>
<evidence type="ECO:0000256" key="10">
    <source>
        <dbReference type="ARBA" id="ARBA00022842"/>
    </source>
</evidence>
<accession>A0A410GBR1</accession>
<keyword evidence="7" id="KW-0547">Nucleotide-binding</keyword>
<gene>
    <name evidence="17" type="primary">pyk</name>
    <name evidence="17" type="ORF">CKA81_07625</name>
</gene>
<evidence type="ECO:0000256" key="11">
    <source>
        <dbReference type="ARBA" id="ARBA00023152"/>
    </source>
</evidence>
<dbReference type="GO" id="GO:0004743">
    <property type="term" value="F:pyruvate kinase activity"/>
    <property type="evidence" value="ECO:0007669"/>
    <property type="project" value="UniProtKB-UniRule"/>
</dbReference>
<dbReference type="NCBIfam" id="TIGR01064">
    <property type="entry name" value="pyruv_kin"/>
    <property type="match status" value="1"/>
</dbReference>
<keyword evidence="12 17" id="KW-0670">Pyruvate</keyword>
<keyword evidence="10 14" id="KW-0460">Magnesium</keyword>
<keyword evidence="6" id="KW-0479">Metal-binding</keyword>
<dbReference type="InterPro" id="IPR036918">
    <property type="entry name" value="Pyrv_Knase_C_sf"/>
</dbReference>
<dbReference type="EC" id="2.7.1.40" evidence="4 13"/>
<dbReference type="GO" id="GO:0000287">
    <property type="term" value="F:magnesium ion binding"/>
    <property type="evidence" value="ECO:0007669"/>
    <property type="project" value="UniProtKB-UniRule"/>
</dbReference>
<organism evidence="17 18">
    <name type="scientific">Pollutimonas thiosulfatoxidans</name>
    <dbReference type="NCBI Taxonomy" id="2028345"/>
    <lineage>
        <taxon>Bacteria</taxon>
        <taxon>Pseudomonadati</taxon>
        <taxon>Pseudomonadota</taxon>
        <taxon>Betaproteobacteria</taxon>
        <taxon>Burkholderiales</taxon>
        <taxon>Alcaligenaceae</taxon>
        <taxon>Pollutimonas</taxon>
    </lineage>
</organism>
<dbReference type="InterPro" id="IPR015806">
    <property type="entry name" value="Pyrv_Knase_insert_dom_sf"/>
</dbReference>
<evidence type="ECO:0000256" key="9">
    <source>
        <dbReference type="ARBA" id="ARBA00022840"/>
    </source>
</evidence>
<keyword evidence="18" id="KW-1185">Reference proteome</keyword>
<dbReference type="Pfam" id="PF02887">
    <property type="entry name" value="PK_C"/>
    <property type="match status" value="1"/>
</dbReference>
<dbReference type="NCBIfam" id="NF004978">
    <property type="entry name" value="PRK06354.1"/>
    <property type="match status" value="1"/>
</dbReference>
<feature type="domain" description="Pyruvate kinase barrel" evidence="15">
    <location>
        <begin position="4"/>
        <end position="329"/>
    </location>
</feature>
<feature type="domain" description="Pyruvate kinase C-terminal" evidence="16">
    <location>
        <begin position="361"/>
        <end position="476"/>
    </location>
</feature>
<protein>
    <recommendedName>
        <fullName evidence="4 13">Pyruvate kinase</fullName>
        <ecNumber evidence="4 13">2.7.1.40</ecNumber>
    </recommendedName>
</protein>
<dbReference type="NCBIfam" id="NF004491">
    <property type="entry name" value="PRK05826.1"/>
    <property type="match status" value="1"/>
</dbReference>
<dbReference type="InterPro" id="IPR015813">
    <property type="entry name" value="Pyrv/PenolPyrv_kinase-like_dom"/>
</dbReference>
<name>A0A410GBR1_9BURK</name>
<comment type="cofactor">
    <cofactor evidence="1">
        <name>K(+)</name>
        <dbReference type="ChEBI" id="CHEBI:29103"/>
    </cofactor>
</comment>
<evidence type="ECO:0000256" key="5">
    <source>
        <dbReference type="ARBA" id="ARBA00022679"/>
    </source>
</evidence>
<comment type="pathway">
    <text evidence="2 14">Carbohydrate degradation; glycolysis; pyruvate from D-glyceraldehyde 3-phosphate: step 5/5.</text>
</comment>
<dbReference type="UniPathway" id="UPA00109">
    <property type="reaction ID" value="UER00188"/>
</dbReference>
<dbReference type="Gene3D" id="3.20.20.60">
    <property type="entry name" value="Phosphoenolpyruvate-binding domains"/>
    <property type="match status" value="1"/>
</dbReference>
<evidence type="ECO:0000256" key="4">
    <source>
        <dbReference type="ARBA" id="ARBA00012142"/>
    </source>
</evidence>
<evidence type="ECO:0000259" key="15">
    <source>
        <dbReference type="Pfam" id="PF00224"/>
    </source>
</evidence>
<dbReference type="KEGG" id="pus:CKA81_07625"/>
<dbReference type="InterPro" id="IPR001697">
    <property type="entry name" value="Pyr_Knase"/>
</dbReference>